<dbReference type="GO" id="GO:0016887">
    <property type="term" value="F:ATP hydrolysis activity"/>
    <property type="evidence" value="ECO:0007669"/>
    <property type="project" value="InterPro"/>
</dbReference>
<dbReference type="NCBIfam" id="TIGR00585">
    <property type="entry name" value="mutl"/>
    <property type="match status" value="1"/>
</dbReference>
<dbReference type="RefSeq" id="WP_057989258.1">
    <property type="nucleotide sequence ID" value="NZ_JAGGKH010000002.1"/>
</dbReference>
<comment type="caution">
    <text evidence="8">The sequence shown here is derived from an EMBL/GenBank/DDBJ whole genome shotgun (WGS) entry which is preliminary data.</text>
</comment>
<evidence type="ECO:0000256" key="4">
    <source>
        <dbReference type="HAMAP-Rule" id="MF_00149"/>
    </source>
</evidence>
<dbReference type="Pfam" id="PF01119">
    <property type="entry name" value="DNA_mis_repair"/>
    <property type="match status" value="1"/>
</dbReference>
<evidence type="ECO:0000259" key="7">
    <source>
        <dbReference type="SMART" id="SM01340"/>
    </source>
</evidence>
<keyword evidence="2 4" id="KW-0227">DNA damage</keyword>
<dbReference type="Proteomes" id="UP000077881">
    <property type="component" value="Unassembled WGS sequence"/>
</dbReference>
<dbReference type="STRING" id="217031.ABB05_07805"/>
<keyword evidence="9" id="KW-1185">Reference proteome</keyword>
<dbReference type="GO" id="GO:0032300">
    <property type="term" value="C:mismatch repair complex"/>
    <property type="evidence" value="ECO:0007669"/>
    <property type="project" value="InterPro"/>
</dbReference>
<dbReference type="InterPro" id="IPR038973">
    <property type="entry name" value="MutL/Mlh/Pms-like"/>
</dbReference>
<protein>
    <recommendedName>
        <fullName evidence="4">DNA mismatch repair protein MutL</fullName>
    </recommendedName>
</protein>
<dbReference type="InterPro" id="IPR014790">
    <property type="entry name" value="MutL_C"/>
</dbReference>
<evidence type="ECO:0000313" key="9">
    <source>
        <dbReference type="Proteomes" id="UP000077881"/>
    </source>
</evidence>
<dbReference type="FunFam" id="3.30.565.10:FF:000003">
    <property type="entry name" value="DNA mismatch repair endonuclease MutL"/>
    <property type="match status" value="1"/>
</dbReference>
<dbReference type="GO" id="GO:0140664">
    <property type="term" value="F:ATP-dependent DNA damage sensor activity"/>
    <property type="evidence" value="ECO:0007669"/>
    <property type="project" value="InterPro"/>
</dbReference>
<sequence>MPEIIELDDFLSNKIAAGEVVERPASVVKELVENAIDAHSTIIEIDVEEAGLGKIRVLDNGDGIDEADILRAFKRHATSKIKDERDLFRIRTLGFRGEALPSIASVSIIDLISAKAGKSGTRLQLEAGKVISQEKSSARVGTDLTVSDLFFNTPARLKYMKTIHTEIGHISDIVNRLALAHPEISFRLRHNERELLRTNGNGDIRQVLAAIYGMNIARKMVPIEAQSLDFTLSGWVSLPEITRASRNYISTMVNGRFIKNYSLVNAIMDGYHTLLPINRHPIVLLSIQMDPILVDVNVHPAKMTVRLSKEAELEHIISTSIKRAFKHQELIPAGNIAARKSERKSEQTYLQLEESKFSKPPLPKSENRPISDWPQQNKRVVDPEPVELTKVYEPPEMEEEELATGFVANESPVTIEPIVEENTEETLDRIPPLYPIGQLHGTYILAQNDRGFYMIDQHAAQERIKYEYFRDKVGEVTNELQEMLVPLTLEFSTDEYIKIEEHKNELEKVGIFLENFGTNSFIIRSHPHWFPKGYEKETIEDLIEQLLTMKKMDIKTLLEEAAIMMSCKGSIKANRFLRQDEIQALIQELRKTEDPFTCPHGRPIIVHFSTYEIEKMFKRIM</sequence>
<dbReference type="Gene3D" id="3.30.1540.20">
    <property type="entry name" value="MutL, C-terminal domain, dimerisation subdomain"/>
    <property type="match status" value="1"/>
</dbReference>
<dbReference type="SMART" id="SM01340">
    <property type="entry name" value="DNA_mis_repair"/>
    <property type="match status" value="1"/>
</dbReference>
<evidence type="ECO:0000256" key="2">
    <source>
        <dbReference type="ARBA" id="ARBA00022763"/>
    </source>
</evidence>
<dbReference type="EMBL" id="LDJR01000037">
    <property type="protein sequence ID" value="OAK72488.1"/>
    <property type="molecule type" value="Genomic_DNA"/>
</dbReference>
<organism evidence="8 9">
    <name type="scientific">Lederbergia galactosidilytica</name>
    <dbReference type="NCBI Taxonomy" id="217031"/>
    <lineage>
        <taxon>Bacteria</taxon>
        <taxon>Bacillati</taxon>
        <taxon>Bacillota</taxon>
        <taxon>Bacilli</taxon>
        <taxon>Bacillales</taxon>
        <taxon>Bacillaceae</taxon>
        <taxon>Lederbergia</taxon>
    </lineage>
</organism>
<feature type="domain" description="DNA mismatch repair protein S5" evidence="7">
    <location>
        <begin position="208"/>
        <end position="326"/>
    </location>
</feature>
<dbReference type="SUPFAM" id="SSF55874">
    <property type="entry name" value="ATPase domain of HSP90 chaperone/DNA topoisomerase II/histidine kinase"/>
    <property type="match status" value="1"/>
</dbReference>
<dbReference type="GO" id="GO:0006298">
    <property type="term" value="P:mismatch repair"/>
    <property type="evidence" value="ECO:0007669"/>
    <property type="project" value="UniProtKB-UniRule"/>
</dbReference>
<dbReference type="NCBIfam" id="NF000950">
    <property type="entry name" value="PRK00095.1-3"/>
    <property type="match status" value="1"/>
</dbReference>
<dbReference type="Pfam" id="PF13589">
    <property type="entry name" value="HATPase_c_3"/>
    <property type="match status" value="1"/>
</dbReference>
<dbReference type="GO" id="GO:0005524">
    <property type="term" value="F:ATP binding"/>
    <property type="evidence" value="ECO:0007669"/>
    <property type="project" value="InterPro"/>
</dbReference>
<evidence type="ECO:0000256" key="3">
    <source>
        <dbReference type="ARBA" id="ARBA00023204"/>
    </source>
</evidence>
<evidence type="ECO:0000256" key="5">
    <source>
        <dbReference type="SAM" id="MobiDB-lite"/>
    </source>
</evidence>
<dbReference type="Pfam" id="PF08676">
    <property type="entry name" value="MutL_C"/>
    <property type="match status" value="1"/>
</dbReference>
<dbReference type="SMART" id="SM00853">
    <property type="entry name" value="MutL_C"/>
    <property type="match status" value="1"/>
</dbReference>
<dbReference type="PANTHER" id="PTHR10073">
    <property type="entry name" value="DNA MISMATCH REPAIR PROTEIN MLH, PMS, MUTL"/>
    <property type="match status" value="1"/>
</dbReference>
<comment type="function">
    <text evidence="4">This protein is involved in the repair of mismatches in DNA. It is required for dam-dependent methyl-directed DNA mismatch repair. May act as a 'molecular matchmaker', a protein that promotes the formation of a stable complex between two or more DNA-binding proteins in an ATP-dependent manner without itself being part of a final effector complex.</text>
</comment>
<dbReference type="SUPFAM" id="SSF54211">
    <property type="entry name" value="Ribosomal protein S5 domain 2-like"/>
    <property type="match status" value="1"/>
</dbReference>
<evidence type="ECO:0000259" key="6">
    <source>
        <dbReference type="SMART" id="SM00853"/>
    </source>
</evidence>
<evidence type="ECO:0000313" key="8">
    <source>
        <dbReference type="EMBL" id="OAK72488.1"/>
    </source>
</evidence>
<dbReference type="InterPro" id="IPR013507">
    <property type="entry name" value="DNA_mismatch_S5_2-like"/>
</dbReference>
<dbReference type="PANTHER" id="PTHR10073:SF12">
    <property type="entry name" value="DNA MISMATCH REPAIR PROTEIN MLH1"/>
    <property type="match status" value="1"/>
</dbReference>
<dbReference type="InterPro" id="IPR020568">
    <property type="entry name" value="Ribosomal_Su5_D2-typ_SF"/>
</dbReference>
<dbReference type="InterPro" id="IPR036890">
    <property type="entry name" value="HATPase_C_sf"/>
</dbReference>
<dbReference type="OrthoDB" id="9763467at2"/>
<dbReference type="SUPFAM" id="SSF118116">
    <property type="entry name" value="DNA mismatch repair protein MutL"/>
    <property type="match status" value="1"/>
</dbReference>
<dbReference type="PROSITE" id="PS00058">
    <property type="entry name" value="DNA_MISMATCH_REPAIR_1"/>
    <property type="match status" value="1"/>
</dbReference>
<dbReference type="InterPro" id="IPR020667">
    <property type="entry name" value="DNA_mismatch_repair_MutL"/>
</dbReference>
<feature type="region of interest" description="Disordered" evidence="5">
    <location>
        <begin position="336"/>
        <end position="376"/>
    </location>
</feature>
<feature type="domain" description="MutL C-terminal dimerisation" evidence="6">
    <location>
        <begin position="435"/>
        <end position="577"/>
    </location>
</feature>
<gene>
    <name evidence="4" type="primary">mutL</name>
    <name evidence="8" type="ORF">ABB05_07805</name>
</gene>
<accession>A0A178A063</accession>
<keyword evidence="3 4" id="KW-0234">DNA repair</keyword>
<dbReference type="InterPro" id="IPR002099">
    <property type="entry name" value="MutL/Mlh/PMS"/>
</dbReference>
<evidence type="ECO:0000256" key="1">
    <source>
        <dbReference type="ARBA" id="ARBA00006082"/>
    </source>
</evidence>
<dbReference type="CDD" id="cd16926">
    <property type="entry name" value="HATPase_MutL-MLH-PMS-like"/>
    <property type="match status" value="1"/>
</dbReference>
<dbReference type="InterPro" id="IPR014721">
    <property type="entry name" value="Ribsml_uS5_D2-typ_fold_subgr"/>
</dbReference>
<name>A0A178A063_9BACI</name>
<comment type="similarity">
    <text evidence="1 4">Belongs to the DNA mismatch repair MutL/HexB family.</text>
</comment>
<dbReference type="CDD" id="cd00782">
    <property type="entry name" value="MutL_Trans"/>
    <property type="match status" value="1"/>
</dbReference>
<dbReference type="Gene3D" id="3.30.230.10">
    <property type="match status" value="1"/>
</dbReference>
<dbReference type="InterPro" id="IPR042120">
    <property type="entry name" value="MutL_C_dimsub"/>
</dbReference>
<reference evidence="8 9" key="1">
    <citation type="submission" date="2015-05" db="EMBL/GenBank/DDBJ databases">
        <title>Comparison of genome.</title>
        <authorList>
            <person name="Zheng Z."/>
            <person name="Sun M."/>
        </authorList>
    </citation>
    <scope>NUCLEOTIDE SEQUENCE [LARGE SCALE GENOMIC DNA]</scope>
    <source>
        <strain evidence="8 9">G25-74</strain>
    </source>
</reference>
<dbReference type="PATRIC" id="fig|217031.6.peg.1653"/>
<dbReference type="HAMAP" id="MF_00149">
    <property type="entry name" value="DNA_mis_repair"/>
    <property type="match status" value="1"/>
</dbReference>
<dbReference type="AlphaFoldDB" id="A0A178A063"/>
<dbReference type="InterPro" id="IPR014762">
    <property type="entry name" value="DNA_mismatch_repair_CS"/>
</dbReference>
<proteinExistence type="inferred from homology"/>
<dbReference type="InterPro" id="IPR042121">
    <property type="entry name" value="MutL_C_regsub"/>
</dbReference>
<dbReference type="FunFam" id="3.30.1370.100:FF:000004">
    <property type="entry name" value="DNA mismatch repair endonuclease MutL"/>
    <property type="match status" value="1"/>
</dbReference>
<dbReference type="Gene3D" id="3.30.565.10">
    <property type="entry name" value="Histidine kinase-like ATPase, C-terminal domain"/>
    <property type="match status" value="1"/>
</dbReference>
<dbReference type="Gene3D" id="3.30.1370.100">
    <property type="entry name" value="MutL, C-terminal domain, regulatory subdomain"/>
    <property type="match status" value="1"/>
</dbReference>
<dbReference type="GO" id="GO:0030983">
    <property type="term" value="F:mismatched DNA binding"/>
    <property type="evidence" value="ECO:0007669"/>
    <property type="project" value="InterPro"/>
</dbReference>
<dbReference type="InterPro" id="IPR037198">
    <property type="entry name" value="MutL_C_sf"/>
</dbReference>